<dbReference type="PANTHER" id="PTHR44329:SF298">
    <property type="entry name" value="MIXED LINEAGE KINASE DOMAIN-LIKE PROTEIN"/>
    <property type="match status" value="1"/>
</dbReference>
<dbReference type="RefSeq" id="XP_001876059.1">
    <property type="nucleotide sequence ID" value="XM_001876024.1"/>
</dbReference>
<evidence type="ECO:0000256" key="2">
    <source>
        <dbReference type="ARBA" id="ARBA00022840"/>
    </source>
</evidence>
<keyword evidence="5" id="KW-1185">Reference proteome</keyword>
<name>B0CWT4_LACBS</name>
<sequence length="1217" mass="136494">MAVSNPPKAPTDQLRLECFKMLSRLQLILEFRPWLEYTRDHIPRRVDSPFLLLWDCFSFGAPLSTLLELLGSPTPRHMVVSAEYFDFNLSMDDRKEFFVNFIDRVHVLEEQGRLSYGEVVRVDDFTSGGFAKVIHAANRIIVALQASFPGLFVVPRGSPARRLSLVNQLMEAERSHVSRLALVADAASLLYEQMDAMDASLEVFIVNCSRLMPYHDHVLQSLTGAKDAGQEQWEEVFAFTAILDVTSPDNPSSYDSLCAMAFEMHDISDSIEEVGRELRTMASIPALNSRIGSAKLFPNAEALGAVILDDHLMGDPATGLHFSVFLYETMMFCCVEKGLSGNGGTHTLYPIKPWELGPALSHNTQLAVSFVIRTASLKTLHCIDTAFFEITWSHSPTEDRSVIFYPMMPLQYTQWTSQLEMFVSRVYHSTSIPVDTRAGAEGDNFSVLSSAMSLIVTGDETILGRRRSTARPWSMIGRKGPRSDSSSVIQKGDQISILSPTLLPTLFTNSSATSKSPTRSGFSVDIPPLTPLLATFFSETDETVPNLTGKIVREGQYPIAHGGYSDIWKGVLQQDDSRELKVAVKVLRNTTSDPVLKAKLVERLNRELNIWKRLSHPRILELCGTVSNFGPYTSMVCPWMENGSVSQYMEKAGDLLCIAERLRLIDEVADGLSYLCLCDFGLSSIVQELQGPQSYAASNLGGSVRWADAHFFSSGVYEDDQLPQMTTASDIYSFGSVMLEILSGRMPYHYLRTDAQVVMELHQGVKPRRPAPSFVDDDQWSLIQRCWTDPPSSRPDIGDVRESVQDLMQGFLASNHHLARTGRTRDDFANATETNVDTAVMKVILRCSTMPLSVSVVASFTRLKNSRGVFRALHWGQVRRSRAALKHNDPLRLADLDRRFLEPLPTASSPSMCTELHHEISTLDPKSLKQADYIDVSNYDRISIHPSSAPYPALPPGTFRSMPSSCRIEYEPTVVATPTGIFFSSSTFPPGTSGFLYFYTPSNGVVIGSELRFRITSSDDPHAFKDGQDLIALDGTTWRIPLLTLCRRRLLYGLYQRAQLDGFIPKILVPRLRDLAERCPVNRRSIVLHSLRQPFHLSFDTTVLRFWVATDNGCIKVSITNPFHIGAQLPRPPYTGSGIVQLEPSSLRRHQHFRKLVLRILKITKDETYKGFDKPKEGELMRRHHRLGQHKIWSFDVDSPPESVRHPEALKFLYQSS</sequence>
<dbReference type="PANTHER" id="PTHR44329">
    <property type="entry name" value="SERINE/THREONINE-PROTEIN KINASE TNNI3K-RELATED"/>
    <property type="match status" value="1"/>
</dbReference>
<dbReference type="PROSITE" id="PS50011">
    <property type="entry name" value="PROTEIN_KINASE_DOM"/>
    <property type="match status" value="1"/>
</dbReference>
<dbReference type="InterPro" id="IPR051681">
    <property type="entry name" value="Ser/Thr_Kinases-Pseudokinases"/>
</dbReference>
<dbReference type="GO" id="GO:0005524">
    <property type="term" value="F:ATP binding"/>
    <property type="evidence" value="ECO:0007669"/>
    <property type="project" value="UniProtKB-KW"/>
</dbReference>
<dbReference type="STRING" id="486041.B0CWT4"/>
<dbReference type="SUPFAM" id="SSF56112">
    <property type="entry name" value="Protein kinase-like (PK-like)"/>
    <property type="match status" value="1"/>
</dbReference>
<dbReference type="OrthoDB" id="6718656at2759"/>
<dbReference type="AlphaFoldDB" id="B0CWT4"/>
<dbReference type="HOGENOM" id="CLU_269066_0_0_1"/>
<dbReference type="GeneID" id="6071575"/>
<protein>
    <submittedName>
        <fullName evidence="4">Predicted protein</fullName>
    </submittedName>
</protein>
<dbReference type="Pfam" id="PF07714">
    <property type="entry name" value="PK_Tyr_Ser-Thr"/>
    <property type="match status" value="2"/>
</dbReference>
<dbReference type="KEGG" id="lbc:LACBIDRAFT_322579"/>
<dbReference type="InterPro" id="IPR011009">
    <property type="entry name" value="Kinase-like_dom_sf"/>
</dbReference>
<reference evidence="4 5" key="1">
    <citation type="journal article" date="2008" name="Nature">
        <title>The genome of Laccaria bicolor provides insights into mycorrhizal symbiosis.</title>
        <authorList>
            <person name="Martin F."/>
            <person name="Aerts A."/>
            <person name="Ahren D."/>
            <person name="Brun A."/>
            <person name="Danchin E.G.J."/>
            <person name="Duchaussoy F."/>
            <person name="Gibon J."/>
            <person name="Kohler A."/>
            <person name="Lindquist E."/>
            <person name="Pereda V."/>
            <person name="Salamov A."/>
            <person name="Shapiro H.J."/>
            <person name="Wuyts J."/>
            <person name="Blaudez D."/>
            <person name="Buee M."/>
            <person name="Brokstein P."/>
            <person name="Canbaeck B."/>
            <person name="Cohen D."/>
            <person name="Courty P.E."/>
            <person name="Coutinho P.M."/>
            <person name="Delaruelle C."/>
            <person name="Detter J.C."/>
            <person name="Deveau A."/>
            <person name="DiFazio S."/>
            <person name="Duplessis S."/>
            <person name="Fraissinet-Tachet L."/>
            <person name="Lucic E."/>
            <person name="Frey-Klett P."/>
            <person name="Fourrey C."/>
            <person name="Feussner I."/>
            <person name="Gay G."/>
            <person name="Grimwood J."/>
            <person name="Hoegger P.J."/>
            <person name="Jain P."/>
            <person name="Kilaru S."/>
            <person name="Labbe J."/>
            <person name="Lin Y.C."/>
            <person name="Legue V."/>
            <person name="Le Tacon F."/>
            <person name="Marmeisse R."/>
            <person name="Melayah D."/>
            <person name="Montanini B."/>
            <person name="Muratet M."/>
            <person name="Nehls U."/>
            <person name="Niculita-Hirzel H."/>
            <person name="Oudot-Le Secq M.P."/>
            <person name="Peter M."/>
            <person name="Quesneville H."/>
            <person name="Rajashekar B."/>
            <person name="Reich M."/>
            <person name="Rouhier N."/>
            <person name="Schmutz J."/>
            <person name="Yin T."/>
            <person name="Chalot M."/>
            <person name="Henrissat B."/>
            <person name="Kuees U."/>
            <person name="Lucas S."/>
            <person name="Van de Peer Y."/>
            <person name="Podila G.K."/>
            <person name="Polle A."/>
            <person name="Pukkila P.J."/>
            <person name="Richardson P.M."/>
            <person name="Rouze P."/>
            <person name="Sanders I.R."/>
            <person name="Stajich J.E."/>
            <person name="Tunlid A."/>
            <person name="Tuskan G."/>
            <person name="Grigoriev I.V."/>
        </authorList>
    </citation>
    <scope>NUCLEOTIDE SEQUENCE [LARGE SCALE GENOMIC DNA]</scope>
    <source>
        <strain evidence="5">S238N-H82 / ATCC MYA-4686</strain>
    </source>
</reference>
<dbReference type="EMBL" id="DS547093">
    <property type="protein sequence ID" value="EDR13561.1"/>
    <property type="molecule type" value="Genomic_DNA"/>
</dbReference>
<organism evidence="5">
    <name type="scientific">Laccaria bicolor (strain S238N-H82 / ATCC MYA-4686)</name>
    <name type="common">Bicoloured deceiver</name>
    <name type="synonym">Laccaria laccata var. bicolor</name>
    <dbReference type="NCBI Taxonomy" id="486041"/>
    <lineage>
        <taxon>Eukaryota</taxon>
        <taxon>Fungi</taxon>
        <taxon>Dikarya</taxon>
        <taxon>Basidiomycota</taxon>
        <taxon>Agaricomycotina</taxon>
        <taxon>Agaricomycetes</taxon>
        <taxon>Agaricomycetidae</taxon>
        <taxon>Agaricales</taxon>
        <taxon>Agaricineae</taxon>
        <taxon>Hydnangiaceae</taxon>
        <taxon>Laccaria</taxon>
    </lineage>
</organism>
<evidence type="ECO:0000313" key="4">
    <source>
        <dbReference type="EMBL" id="EDR13561.1"/>
    </source>
</evidence>
<feature type="domain" description="Protein kinase" evidence="3">
    <location>
        <begin position="553"/>
        <end position="812"/>
    </location>
</feature>
<evidence type="ECO:0000256" key="1">
    <source>
        <dbReference type="ARBA" id="ARBA00022741"/>
    </source>
</evidence>
<evidence type="ECO:0000259" key="3">
    <source>
        <dbReference type="PROSITE" id="PS50011"/>
    </source>
</evidence>
<dbReference type="Gene3D" id="1.10.510.10">
    <property type="entry name" value="Transferase(Phosphotransferase) domain 1"/>
    <property type="match status" value="2"/>
</dbReference>
<dbReference type="InParanoid" id="B0CWT4"/>
<keyword evidence="2" id="KW-0067">ATP-binding</keyword>
<evidence type="ECO:0000313" key="5">
    <source>
        <dbReference type="Proteomes" id="UP000001194"/>
    </source>
</evidence>
<dbReference type="GO" id="GO:0004674">
    <property type="term" value="F:protein serine/threonine kinase activity"/>
    <property type="evidence" value="ECO:0007669"/>
    <property type="project" value="TreeGrafter"/>
</dbReference>
<dbReference type="InterPro" id="IPR000719">
    <property type="entry name" value="Prot_kinase_dom"/>
</dbReference>
<gene>
    <name evidence="4" type="ORF">LACBIDRAFT_322579</name>
</gene>
<keyword evidence="1" id="KW-0547">Nucleotide-binding</keyword>
<dbReference type="InterPro" id="IPR001245">
    <property type="entry name" value="Ser-Thr/Tyr_kinase_cat_dom"/>
</dbReference>
<accession>B0CWT4</accession>
<proteinExistence type="predicted"/>
<dbReference type="Proteomes" id="UP000001194">
    <property type="component" value="Unassembled WGS sequence"/>
</dbReference>